<dbReference type="OrthoDB" id="5516869at2759"/>
<dbReference type="SUPFAM" id="SSF52047">
    <property type="entry name" value="RNI-like"/>
    <property type="match status" value="1"/>
</dbReference>
<dbReference type="EMBL" id="JANBTX010000038">
    <property type="protein sequence ID" value="KAJ2688800.1"/>
    <property type="molecule type" value="Genomic_DNA"/>
</dbReference>
<reference evidence="1" key="1">
    <citation type="submission" date="2022-07" db="EMBL/GenBank/DDBJ databases">
        <title>Phylogenomic reconstructions and comparative analyses of Kickxellomycotina fungi.</title>
        <authorList>
            <person name="Reynolds N.K."/>
            <person name="Stajich J.E."/>
            <person name="Barry K."/>
            <person name="Grigoriev I.V."/>
            <person name="Crous P."/>
            <person name="Smith M.E."/>
        </authorList>
    </citation>
    <scope>NUCLEOTIDE SEQUENCE</scope>
    <source>
        <strain evidence="1">CBS 109367</strain>
    </source>
</reference>
<dbReference type="Proteomes" id="UP001151516">
    <property type="component" value="Unassembled WGS sequence"/>
</dbReference>
<evidence type="ECO:0000313" key="1">
    <source>
        <dbReference type="EMBL" id="KAJ2688800.1"/>
    </source>
</evidence>
<keyword evidence="2" id="KW-1185">Reference proteome</keyword>
<gene>
    <name evidence="1" type="ORF">IWW39_001941</name>
</gene>
<dbReference type="AlphaFoldDB" id="A0A9W8GP56"/>
<proteinExistence type="predicted"/>
<accession>A0A9W8GP56</accession>
<comment type="caution">
    <text evidence="1">The sequence shown here is derived from an EMBL/GenBank/DDBJ whole genome shotgun (WGS) entry which is preliminary data.</text>
</comment>
<sequence>MRQYNNEAFFDGTDISSEDECFDVLASRLYQLANRISYTSEESFAPMELQLDLIHNLVSLDYVSEMDAFSNIVLVAQQSAQTLQKLTLVYLQQIDIADLVRSSFGGYVEYPCLKTLRLDLQRLQSSAPLTVDNGAVLFPSLQSLTLSNDYPFEDDVLLRGNAAKLEYLYVMPGRDFCDIVRKYKVFTPTSHPKLLRVESLRHLDHKESEFGSTEAHLQFVLSIAPKAAVRVIQAIPAGEATFMALEILKDHSPIQVLHLTDTQLMLWEVIHIVKWLPGLSDLASKSTGLGTYSDDLSLEALPDGGDDFPNFSYAGLPNSILHEYMKLMEETLELGEYVDVAPRLRRLLPDKTV</sequence>
<name>A0A9W8GP56_9FUNG</name>
<organism evidence="1 2">
    <name type="scientific">Coemansia spiralis</name>
    <dbReference type="NCBI Taxonomy" id="417178"/>
    <lineage>
        <taxon>Eukaryota</taxon>
        <taxon>Fungi</taxon>
        <taxon>Fungi incertae sedis</taxon>
        <taxon>Zoopagomycota</taxon>
        <taxon>Kickxellomycotina</taxon>
        <taxon>Kickxellomycetes</taxon>
        <taxon>Kickxellales</taxon>
        <taxon>Kickxellaceae</taxon>
        <taxon>Coemansia</taxon>
    </lineage>
</organism>
<evidence type="ECO:0000313" key="2">
    <source>
        <dbReference type="Proteomes" id="UP001151516"/>
    </source>
</evidence>
<protein>
    <submittedName>
        <fullName evidence="1">Uncharacterized protein</fullName>
    </submittedName>
</protein>